<evidence type="ECO:0000256" key="9">
    <source>
        <dbReference type="ARBA" id="ARBA00022946"/>
    </source>
</evidence>
<evidence type="ECO:0000256" key="14">
    <source>
        <dbReference type="RuleBase" id="RU366055"/>
    </source>
</evidence>
<dbReference type="CDD" id="cd00091">
    <property type="entry name" value="NUC"/>
    <property type="match status" value="1"/>
</dbReference>
<reference evidence="17" key="2">
    <citation type="submission" date="2017-10" db="EMBL/GenBank/DDBJ databases">
        <title>Ladona fulva Genome sequencing and assembly.</title>
        <authorList>
            <person name="Murali S."/>
            <person name="Richards S."/>
            <person name="Bandaranaike D."/>
            <person name="Bellair M."/>
            <person name="Blankenburg K."/>
            <person name="Chao H."/>
            <person name="Dinh H."/>
            <person name="Doddapaneni H."/>
            <person name="Dugan-Rocha S."/>
            <person name="Elkadiri S."/>
            <person name="Gnanaolivu R."/>
            <person name="Hernandez B."/>
            <person name="Skinner E."/>
            <person name="Javaid M."/>
            <person name="Lee S."/>
            <person name="Li M."/>
            <person name="Ming W."/>
            <person name="Munidasa M."/>
            <person name="Muniz J."/>
            <person name="Nguyen L."/>
            <person name="Hughes D."/>
            <person name="Osuji N."/>
            <person name="Pu L.-L."/>
            <person name="Puazo M."/>
            <person name="Qu C."/>
            <person name="Quiroz J."/>
            <person name="Raj R."/>
            <person name="Weissenberger G."/>
            <person name="Xin Y."/>
            <person name="Zou X."/>
            <person name="Han Y."/>
            <person name="Worley K."/>
            <person name="Muzny D."/>
            <person name="Gibbs R."/>
        </authorList>
    </citation>
    <scope>NUCLEOTIDE SEQUENCE</scope>
    <source>
        <strain evidence="17">Sampled in the wild</strain>
    </source>
</reference>
<evidence type="ECO:0000256" key="5">
    <source>
        <dbReference type="ARBA" id="ARBA00022723"/>
    </source>
</evidence>
<dbReference type="InterPro" id="IPR018524">
    <property type="entry name" value="DNA/RNA_endonuclease_AS"/>
</dbReference>
<evidence type="ECO:0000313" key="18">
    <source>
        <dbReference type="Proteomes" id="UP000792457"/>
    </source>
</evidence>
<dbReference type="SMART" id="SM00892">
    <property type="entry name" value="Endonuclease_NS"/>
    <property type="match status" value="1"/>
</dbReference>
<evidence type="ECO:0000256" key="6">
    <source>
        <dbReference type="ARBA" id="ARBA00022759"/>
    </source>
</evidence>
<dbReference type="Proteomes" id="UP000792457">
    <property type="component" value="Unassembled WGS sequence"/>
</dbReference>
<evidence type="ECO:0000256" key="11">
    <source>
        <dbReference type="ARBA" id="ARBA00023157"/>
    </source>
</evidence>
<dbReference type="InterPro" id="IPR044929">
    <property type="entry name" value="DNA/RNA_non-sp_Endonuclease_sf"/>
</dbReference>
<evidence type="ECO:0000313" key="17">
    <source>
        <dbReference type="EMBL" id="KAG8222908.1"/>
    </source>
</evidence>
<keyword evidence="11" id="KW-1015">Disulfide bond</keyword>
<evidence type="ECO:0000256" key="7">
    <source>
        <dbReference type="ARBA" id="ARBA00022801"/>
    </source>
</evidence>
<dbReference type="InterPro" id="IPR040255">
    <property type="entry name" value="Non-specific_endonuclease"/>
</dbReference>
<dbReference type="AlphaFoldDB" id="A0A8K0JUY4"/>
<comment type="cofactor">
    <cofactor evidence="1 14">
        <name>Mg(2+)</name>
        <dbReference type="ChEBI" id="CHEBI:18420"/>
    </cofactor>
</comment>
<dbReference type="GO" id="GO:0000014">
    <property type="term" value="F:single-stranded DNA endodeoxyribonuclease activity"/>
    <property type="evidence" value="ECO:0007669"/>
    <property type="project" value="TreeGrafter"/>
</dbReference>
<keyword evidence="18" id="KW-1185">Reference proteome</keyword>
<organism evidence="17 18">
    <name type="scientific">Ladona fulva</name>
    <name type="common">Scarce chaser dragonfly</name>
    <name type="synonym">Libellula fulva</name>
    <dbReference type="NCBI Taxonomy" id="123851"/>
    <lineage>
        <taxon>Eukaryota</taxon>
        <taxon>Metazoa</taxon>
        <taxon>Ecdysozoa</taxon>
        <taxon>Arthropoda</taxon>
        <taxon>Hexapoda</taxon>
        <taxon>Insecta</taxon>
        <taxon>Pterygota</taxon>
        <taxon>Palaeoptera</taxon>
        <taxon>Odonata</taxon>
        <taxon>Epiprocta</taxon>
        <taxon>Anisoptera</taxon>
        <taxon>Libelluloidea</taxon>
        <taxon>Libellulidae</taxon>
        <taxon>Ladona</taxon>
    </lineage>
</organism>
<dbReference type="GO" id="GO:0004521">
    <property type="term" value="F:RNA endonuclease activity"/>
    <property type="evidence" value="ECO:0007669"/>
    <property type="project" value="TreeGrafter"/>
</dbReference>
<evidence type="ECO:0000259" key="16">
    <source>
        <dbReference type="SMART" id="SM00892"/>
    </source>
</evidence>
<evidence type="ECO:0000256" key="12">
    <source>
        <dbReference type="PIRSR" id="PIRSR640255-1"/>
    </source>
</evidence>
<accession>A0A8K0JUY4</accession>
<keyword evidence="4 14" id="KW-0540">Nuclease</keyword>
<evidence type="ECO:0000256" key="13">
    <source>
        <dbReference type="PIRSR" id="PIRSR640255-2"/>
    </source>
</evidence>
<dbReference type="SMART" id="SM00477">
    <property type="entry name" value="NUC"/>
    <property type="match status" value="1"/>
</dbReference>
<keyword evidence="10" id="KW-0496">Mitochondrion</keyword>
<evidence type="ECO:0000256" key="1">
    <source>
        <dbReference type="ARBA" id="ARBA00001946"/>
    </source>
</evidence>
<dbReference type="InterPro" id="IPR001604">
    <property type="entry name" value="Endo_G_ENPP1-like_dom"/>
</dbReference>
<evidence type="ECO:0000256" key="10">
    <source>
        <dbReference type="ARBA" id="ARBA00023128"/>
    </source>
</evidence>
<reference evidence="17" key="1">
    <citation type="submission" date="2013-04" db="EMBL/GenBank/DDBJ databases">
        <authorList>
            <person name="Qu J."/>
            <person name="Murali S.C."/>
            <person name="Bandaranaike D."/>
            <person name="Bellair M."/>
            <person name="Blankenburg K."/>
            <person name="Chao H."/>
            <person name="Dinh H."/>
            <person name="Doddapaneni H."/>
            <person name="Downs B."/>
            <person name="Dugan-Rocha S."/>
            <person name="Elkadiri S."/>
            <person name="Gnanaolivu R.D."/>
            <person name="Hernandez B."/>
            <person name="Javaid M."/>
            <person name="Jayaseelan J.C."/>
            <person name="Lee S."/>
            <person name="Li M."/>
            <person name="Ming W."/>
            <person name="Munidasa M."/>
            <person name="Muniz J."/>
            <person name="Nguyen L."/>
            <person name="Ongeri F."/>
            <person name="Osuji N."/>
            <person name="Pu L.-L."/>
            <person name="Puazo M."/>
            <person name="Qu C."/>
            <person name="Quiroz J."/>
            <person name="Raj R."/>
            <person name="Weissenberger G."/>
            <person name="Xin Y."/>
            <person name="Zou X."/>
            <person name="Han Y."/>
            <person name="Richards S."/>
            <person name="Worley K."/>
            <person name="Muzny D."/>
            <person name="Gibbs R."/>
        </authorList>
    </citation>
    <scope>NUCLEOTIDE SEQUENCE</scope>
    <source>
        <strain evidence="17">Sampled in the wild</strain>
    </source>
</reference>
<keyword evidence="6 14" id="KW-0255">Endonuclease</keyword>
<sequence>MSARRLLQILVPSAAVGGWFCGVFYERRRHIYHSNLERGYDFCSEISKFEKWPGIPVFKSVYAATPFSEDVSKQNSLTPTNRTAQIMKYGFPGMANLRSHNDFILSYDQRNRVPYWVFEHLTPESVKKNDAVDRSKSEFFEDSSVHQFFRATNKDYLGSGFDRGHMAAAGNHKFCQEHVNETFVLSNIAPQVGKGFNRDSWNRLEKHVRKLLFNYPNVYVCTGPLYLPRRESDGKVYVKYQVIGANSVAVPTHFFKVVVCEEKSGGLHMEAYVMPNQVIDDNTPIHSFQVRGKRLRYKMFGSKCSS</sequence>
<evidence type="ECO:0000256" key="3">
    <source>
        <dbReference type="ARBA" id="ARBA00010052"/>
    </source>
</evidence>
<feature type="binding site" evidence="13">
    <location>
        <position position="197"/>
    </location>
    <ligand>
        <name>Mg(2+)</name>
        <dbReference type="ChEBI" id="CHEBI:18420"/>
        <note>catalytic</note>
    </ligand>
</feature>
<dbReference type="SUPFAM" id="SSF54060">
    <property type="entry name" value="His-Me finger endonucleases"/>
    <property type="match status" value="1"/>
</dbReference>
<dbReference type="GO" id="GO:0003676">
    <property type="term" value="F:nucleic acid binding"/>
    <property type="evidence" value="ECO:0007669"/>
    <property type="project" value="InterPro"/>
</dbReference>
<dbReference type="PANTHER" id="PTHR13966:SF5">
    <property type="entry name" value="ENDONUCLEASE G, MITOCHONDRIAL"/>
    <property type="match status" value="1"/>
</dbReference>
<dbReference type="EC" id="3.1.30.-" evidence="14"/>
<dbReference type="OrthoDB" id="5418055at2759"/>
<dbReference type="InterPro" id="IPR020821">
    <property type="entry name" value="ENPP1-3/EXOG-like_nuc-like"/>
</dbReference>
<gene>
    <name evidence="17" type="ORF">J437_LFUL003553</name>
</gene>
<dbReference type="PROSITE" id="PS01070">
    <property type="entry name" value="NUCLEASE_NON_SPEC"/>
    <property type="match status" value="1"/>
</dbReference>
<keyword evidence="8" id="KW-0460">Magnesium</keyword>
<comment type="caution">
    <text evidence="17">The sequence shown here is derived from an EMBL/GenBank/DDBJ whole genome shotgun (WGS) entry which is preliminary data.</text>
</comment>
<dbReference type="PANTHER" id="PTHR13966">
    <property type="entry name" value="ENDONUCLEASE RELATED"/>
    <property type="match status" value="1"/>
</dbReference>
<evidence type="ECO:0000256" key="4">
    <source>
        <dbReference type="ARBA" id="ARBA00022722"/>
    </source>
</evidence>
<evidence type="ECO:0000256" key="2">
    <source>
        <dbReference type="ARBA" id="ARBA00004173"/>
    </source>
</evidence>
<keyword evidence="9" id="KW-0809">Transit peptide</keyword>
<dbReference type="GO" id="GO:0046872">
    <property type="term" value="F:metal ion binding"/>
    <property type="evidence" value="ECO:0007669"/>
    <property type="project" value="UniProtKB-KW"/>
</dbReference>
<dbReference type="GO" id="GO:0005743">
    <property type="term" value="C:mitochondrial inner membrane"/>
    <property type="evidence" value="ECO:0007669"/>
    <property type="project" value="TreeGrafter"/>
</dbReference>
<dbReference type="InterPro" id="IPR044925">
    <property type="entry name" value="His-Me_finger_sf"/>
</dbReference>
<comment type="similarity">
    <text evidence="3 14">Belongs to the DNA/RNA non-specific endonuclease family.</text>
</comment>
<dbReference type="GO" id="GO:0006309">
    <property type="term" value="P:apoptotic DNA fragmentation"/>
    <property type="evidence" value="ECO:0007669"/>
    <property type="project" value="TreeGrafter"/>
</dbReference>
<evidence type="ECO:0000256" key="8">
    <source>
        <dbReference type="ARBA" id="ARBA00022842"/>
    </source>
</evidence>
<dbReference type="EMBL" id="KZ308146">
    <property type="protein sequence ID" value="KAG8222908.1"/>
    <property type="molecule type" value="Genomic_DNA"/>
</dbReference>
<comment type="subcellular location">
    <subcellularLocation>
        <location evidence="2">Mitochondrion</location>
    </subcellularLocation>
</comment>
<proteinExistence type="inferred from homology"/>
<keyword evidence="7 14" id="KW-0378">Hydrolase</keyword>
<dbReference type="Gene3D" id="3.40.570.10">
    <property type="entry name" value="Extracellular Endonuclease, subunit A"/>
    <property type="match status" value="1"/>
</dbReference>
<dbReference type="FunFam" id="3.40.570.10:FF:000002">
    <property type="entry name" value="Endonuclease G, mitochondrial"/>
    <property type="match status" value="1"/>
</dbReference>
<keyword evidence="5 13" id="KW-0479">Metal-binding</keyword>
<feature type="active site" description="Proton acceptor" evidence="12">
    <location>
        <position position="165"/>
    </location>
</feature>
<protein>
    <recommendedName>
        <fullName evidence="14">Endonuclease</fullName>
        <ecNumber evidence="14">3.1.30.-</ecNumber>
    </recommendedName>
</protein>
<name>A0A8K0JUY4_LADFU</name>
<dbReference type="GO" id="GO:0005634">
    <property type="term" value="C:nucleus"/>
    <property type="evidence" value="ECO:0007669"/>
    <property type="project" value="TreeGrafter"/>
</dbReference>
<evidence type="ECO:0000259" key="15">
    <source>
        <dbReference type="SMART" id="SM00477"/>
    </source>
</evidence>
<dbReference type="Pfam" id="PF01223">
    <property type="entry name" value="Endonuclease_NS"/>
    <property type="match status" value="1"/>
</dbReference>
<feature type="domain" description="DNA/RNA non-specific endonuclease/pyrophosphatase/phosphodiesterase" evidence="16">
    <location>
        <begin position="99"/>
        <end position="301"/>
    </location>
</feature>
<feature type="domain" description="ENPP1-3/EXOG-like endonuclease/phosphodiesterase" evidence="15">
    <location>
        <begin position="100"/>
        <end position="298"/>
    </location>
</feature>